<keyword evidence="2" id="KW-1185">Reference proteome</keyword>
<accession>A0AAW0MEV8</accession>
<dbReference type="EMBL" id="JBBPFD010000547">
    <property type="protein sequence ID" value="KAK7878255.1"/>
    <property type="molecule type" value="Genomic_DNA"/>
</dbReference>
<sequence>MSERDIERFITQVLQTNEPQEEQEEQQGFPLLRATAKCALALLLLLALALGLSQPQSPSESLSLGLNWSCLRAVRLLELPIAHKYNLQGFRCWLSSTQATENSSVCADPEVLKTEQMFRVRRAQLELLCGFQDQFSCSSEVQPGPANFTLHWSKGSGTLLFPSAQLPLLNTSGFTLQRCVVSNLRPSLQHLQQGVEVMAGSSS</sequence>
<name>A0AAW0MEV8_9GOBI</name>
<dbReference type="AlphaFoldDB" id="A0AAW0MEV8"/>
<gene>
    <name evidence="1" type="ORF">WMY93_031138</name>
</gene>
<comment type="caution">
    <text evidence="1">The sequence shown here is derived from an EMBL/GenBank/DDBJ whole genome shotgun (WGS) entry which is preliminary data.</text>
</comment>
<evidence type="ECO:0000313" key="2">
    <source>
        <dbReference type="Proteomes" id="UP001460270"/>
    </source>
</evidence>
<organism evidence="1 2">
    <name type="scientific">Mugilogobius chulae</name>
    <name type="common">yellowstripe goby</name>
    <dbReference type="NCBI Taxonomy" id="88201"/>
    <lineage>
        <taxon>Eukaryota</taxon>
        <taxon>Metazoa</taxon>
        <taxon>Chordata</taxon>
        <taxon>Craniata</taxon>
        <taxon>Vertebrata</taxon>
        <taxon>Euteleostomi</taxon>
        <taxon>Actinopterygii</taxon>
        <taxon>Neopterygii</taxon>
        <taxon>Teleostei</taxon>
        <taxon>Neoteleostei</taxon>
        <taxon>Acanthomorphata</taxon>
        <taxon>Gobiaria</taxon>
        <taxon>Gobiiformes</taxon>
        <taxon>Gobioidei</taxon>
        <taxon>Gobiidae</taxon>
        <taxon>Gobionellinae</taxon>
        <taxon>Mugilogobius</taxon>
    </lineage>
</organism>
<protein>
    <submittedName>
        <fullName evidence="1">Uncharacterized protein</fullName>
    </submittedName>
</protein>
<reference evidence="2" key="1">
    <citation type="submission" date="2024-04" db="EMBL/GenBank/DDBJ databases">
        <title>Salinicola lusitanus LLJ914,a marine bacterium isolated from the Okinawa Trough.</title>
        <authorList>
            <person name="Li J."/>
        </authorList>
    </citation>
    <scope>NUCLEOTIDE SEQUENCE [LARGE SCALE GENOMIC DNA]</scope>
</reference>
<proteinExistence type="predicted"/>
<evidence type="ECO:0000313" key="1">
    <source>
        <dbReference type="EMBL" id="KAK7878255.1"/>
    </source>
</evidence>
<dbReference type="Proteomes" id="UP001460270">
    <property type="component" value="Unassembled WGS sequence"/>
</dbReference>